<dbReference type="InterPro" id="IPR025997">
    <property type="entry name" value="SBP_2_dom"/>
</dbReference>
<feature type="domain" description="Periplasmic binding protein" evidence="5">
    <location>
        <begin position="52"/>
        <end position="311"/>
    </location>
</feature>
<evidence type="ECO:0000256" key="2">
    <source>
        <dbReference type="ARBA" id="ARBA00007639"/>
    </source>
</evidence>
<evidence type="ECO:0000259" key="5">
    <source>
        <dbReference type="Pfam" id="PF13407"/>
    </source>
</evidence>
<organism evidence="6 7">
    <name type="scientific">Alicyclobacillus fastidiosus</name>
    <dbReference type="NCBI Taxonomy" id="392011"/>
    <lineage>
        <taxon>Bacteria</taxon>
        <taxon>Bacillati</taxon>
        <taxon>Bacillota</taxon>
        <taxon>Bacilli</taxon>
        <taxon>Bacillales</taxon>
        <taxon>Alicyclobacillaceae</taxon>
        <taxon>Alicyclobacillus</taxon>
    </lineage>
</organism>
<dbReference type="CDD" id="cd19997">
    <property type="entry name" value="PBP1_ABC_sugar_binding-like"/>
    <property type="match status" value="1"/>
</dbReference>
<name>A0ABY6ZAD5_9BACL</name>
<evidence type="ECO:0000256" key="1">
    <source>
        <dbReference type="ARBA" id="ARBA00004196"/>
    </source>
</evidence>
<reference evidence="6" key="1">
    <citation type="submission" date="2022-08" db="EMBL/GenBank/DDBJ databases">
        <title>Alicyclobacillus fastidiosus DSM 17978, complete genome.</title>
        <authorList>
            <person name="Wang Q."/>
            <person name="Cai R."/>
            <person name="Wang Z."/>
        </authorList>
    </citation>
    <scope>NUCLEOTIDE SEQUENCE</scope>
    <source>
        <strain evidence="6">DSM 17978</strain>
    </source>
</reference>
<evidence type="ECO:0000256" key="4">
    <source>
        <dbReference type="SAM" id="SignalP"/>
    </source>
</evidence>
<dbReference type="Pfam" id="PF13407">
    <property type="entry name" value="Peripla_BP_4"/>
    <property type="match status" value="1"/>
</dbReference>
<keyword evidence="3 4" id="KW-0732">Signal</keyword>
<comment type="subcellular location">
    <subcellularLocation>
        <location evidence="1">Cell envelope</location>
    </subcellularLocation>
</comment>
<evidence type="ECO:0000256" key="3">
    <source>
        <dbReference type="ARBA" id="ARBA00022729"/>
    </source>
</evidence>
<dbReference type="InterPro" id="IPR028082">
    <property type="entry name" value="Peripla_BP_I"/>
</dbReference>
<proteinExistence type="inferred from homology"/>
<dbReference type="PANTHER" id="PTHR46847:SF1">
    <property type="entry name" value="D-ALLOSE-BINDING PERIPLASMIC PROTEIN-RELATED"/>
    <property type="match status" value="1"/>
</dbReference>
<dbReference type="PANTHER" id="PTHR46847">
    <property type="entry name" value="D-ALLOSE-BINDING PERIPLASMIC PROTEIN-RELATED"/>
    <property type="match status" value="1"/>
</dbReference>
<accession>A0ABY6ZAD5</accession>
<evidence type="ECO:0000313" key="6">
    <source>
        <dbReference type="EMBL" id="WAH39848.1"/>
    </source>
</evidence>
<feature type="signal peptide" evidence="4">
    <location>
        <begin position="1"/>
        <end position="21"/>
    </location>
</feature>
<comment type="similarity">
    <text evidence="2">Belongs to the bacterial solute-binding protein 2 family.</text>
</comment>
<sequence length="356" mass="37454">MKLKKFSVVLGVVCTLTLALTACGTAGSLGNSSGSNSSGGSSSNKSSGKFTIALSNSYIGNSWRTQMVNSFTQAAQQAKTQGEIANFEVVNADNTASQQISQINDMILKGVSAIVIDSASTTALNGVIAKAHAAGIPVISFDSVVTSPDAYKVNYDYVGMGEDEAKYIVQRLNGKGNVLISRGVAGTSVDNGFYQGEMDVFKKYSGIRIVGQVYSNWTETTAQSAVASLLPSLPKVDAVATEGGDGYGIAQAFSAAGKPEPIIIMGNRGDELKWWAQQNKKDGYTTISESSSPTVGSASFWLALAVLQGAKVPQSVTMPTVKITQQDLSKWDTLGDSDVAGPSYDYSWVKQNLLTQ</sequence>
<gene>
    <name evidence="6" type="ORF">NZD89_15705</name>
</gene>
<dbReference type="RefSeq" id="WP_268003746.1">
    <property type="nucleotide sequence ID" value="NZ_CP104067.1"/>
</dbReference>
<dbReference type="EMBL" id="CP104067">
    <property type="protein sequence ID" value="WAH39848.1"/>
    <property type="molecule type" value="Genomic_DNA"/>
</dbReference>
<dbReference type="Proteomes" id="UP001164761">
    <property type="component" value="Chromosome"/>
</dbReference>
<keyword evidence="7" id="KW-1185">Reference proteome</keyword>
<dbReference type="Gene3D" id="3.40.50.2300">
    <property type="match status" value="2"/>
</dbReference>
<dbReference type="SUPFAM" id="SSF53822">
    <property type="entry name" value="Periplasmic binding protein-like I"/>
    <property type="match status" value="1"/>
</dbReference>
<dbReference type="PROSITE" id="PS51257">
    <property type="entry name" value="PROKAR_LIPOPROTEIN"/>
    <property type="match status" value="1"/>
</dbReference>
<protein>
    <submittedName>
        <fullName evidence="6">ABC transporter substrate-binding protein</fullName>
    </submittedName>
</protein>
<feature type="chain" id="PRO_5045779640" evidence="4">
    <location>
        <begin position="22"/>
        <end position="356"/>
    </location>
</feature>
<evidence type="ECO:0000313" key="7">
    <source>
        <dbReference type="Proteomes" id="UP001164761"/>
    </source>
</evidence>